<reference evidence="1 2" key="1">
    <citation type="journal article" date="2020" name="Cell">
        <title>Large-Scale Comparative Analyses of Tick Genomes Elucidate Their Genetic Diversity and Vector Capacities.</title>
        <authorList>
            <consortium name="Tick Genome and Microbiome Consortium (TIGMIC)"/>
            <person name="Jia N."/>
            <person name="Wang J."/>
            <person name="Shi W."/>
            <person name="Du L."/>
            <person name="Sun Y."/>
            <person name="Zhan W."/>
            <person name="Jiang J.F."/>
            <person name="Wang Q."/>
            <person name="Zhang B."/>
            <person name="Ji P."/>
            <person name="Bell-Sakyi L."/>
            <person name="Cui X.M."/>
            <person name="Yuan T.T."/>
            <person name="Jiang B.G."/>
            <person name="Yang W.F."/>
            <person name="Lam T.T."/>
            <person name="Chang Q.C."/>
            <person name="Ding S.J."/>
            <person name="Wang X.J."/>
            <person name="Zhu J.G."/>
            <person name="Ruan X.D."/>
            <person name="Zhao L."/>
            <person name="Wei J.T."/>
            <person name="Ye R.Z."/>
            <person name="Que T.C."/>
            <person name="Du C.H."/>
            <person name="Zhou Y.H."/>
            <person name="Cheng J.X."/>
            <person name="Dai P.F."/>
            <person name="Guo W.B."/>
            <person name="Han X.H."/>
            <person name="Huang E.J."/>
            <person name="Li L.F."/>
            <person name="Wei W."/>
            <person name="Gao Y.C."/>
            <person name="Liu J.Z."/>
            <person name="Shao H.Z."/>
            <person name="Wang X."/>
            <person name="Wang C.C."/>
            <person name="Yang T.C."/>
            <person name="Huo Q.B."/>
            <person name="Li W."/>
            <person name="Chen H.Y."/>
            <person name="Chen S.E."/>
            <person name="Zhou L.G."/>
            <person name="Ni X.B."/>
            <person name="Tian J.H."/>
            <person name="Sheng Y."/>
            <person name="Liu T."/>
            <person name="Pan Y.S."/>
            <person name="Xia L.Y."/>
            <person name="Li J."/>
            <person name="Zhao F."/>
            <person name="Cao W.C."/>
        </authorList>
    </citation>
    <scope>NUCLEOTIDE SEQUENCE [LARGE SCALE GENOMIC DNA]</scope>
    <source>
        <strain evidence="1">Iper-2018</strain>
    </source>
</reference>
<evidence type="ECO:0000313" key="1">
    <source>
        <dbReference type="EMBL" id="KAG0410389.1"/>
    </source>
</evidence>
<keyword evidence="2" id="KW-1185">Reference proteome</keyword>
<protein>
    <submittedName>
        <fullName evidence="1">Uncharacterized protein</fullName>
    </submittedName>
</protein>
<dbReference type="EMBL" id="JABSTQ010011528">
    <property type="protein sequence ID" value="KAG0410389.1"/>
    <property type="molecule type" value="Genomic_DNA"/>
</dbReference>
<evidence type="ECO:0000313" key="2">
    <source>
        <dbReference type="Proteomes" id="UP000805193"/>
    </source>
</evidence>
<proteinExistence type="predicted"/>
<sequence length="563" mass="62539">MRENDTKTKYLVALETHHFIRDTEALVKDESFFTRFIGMLISFLNEHVLHGVALVQLKITRDQLGLATPALVEIHRQARNFGFEVLLGVTLDYQSASSFDTTLLALQAVARSVDVFVLESHFVPDKDSCVVNFPSVQRPTTRIPGTTLEDVRRLLAGMATSKNKTTDKFEDTSSAGMSSPEGKPPTEQSVPRMVCTIRYVSAGTLPEHVAPCDYLVYTGITHEGQNGTLVLQDDDDFGTFLALGGGFKPKLAVELKLAQLLDPEANSSMEAAMSTTRFWLSKQRINAVALFVDQDHYSESGQPKLLALVKVRSALQELPWALRHQHTICVSVSLAVLEFSSFGKPLKVGDACDAENWKPYSETCPKAKVLTMCDAEAMSDIEQDGGYTRTFETEDSLHLKVTKIQAALGARSCVAAFHLEYEDSGHSCRSRKAFSRVAAIAAAFDTGLLICVWSAVPPVPMKLSKGICNIMVYKHVQYNRTTDTVYLRNGALLERYGHLHSVCYATNLAVLQFRLKPQQSELDDNCLSEEWLTYSESNLPLTVKQLILSRIRSRIKLDITAEM</sequence>
<name>A0AC60NTB6_IXOPE</name>
<gene>
    <name evidence="1" type="ORF">HPB47_012499</name>
</gene>
<comment type="caution">
    <text evidence="1">The sequence shown here is derived from an EMBL/GenBank/DDBJ whole genome shotgun (WGS) entry which is preliminary data.</text>
</comment>
<organism evidence="1 2">
    <name type="scientific">Ixodes persulcatus</name>
    <name type="common">Taiga tick</name>
    <dbReference type="NCBI Taxonomy" id="34615"/>
    <lineage>
        <taxon>Eukaryota</taxon>
        <taxon>Metazoa</taxon>
        <taxon>Ecdysozoa</taxon>
        <taxon>Arthropoda</taxon>
        <taxon>Chelicerata</taxon>
        <taxon>Arachnida</taxon>
        <taxon>Acari</taxon>
        <taxon>Parasitiformes</taxon>
        <taxon>Ixodida</taxon>
        <taxon>Ixodoidea</taxon>
        <taxon>Ixodidae</taxon>
        <taxon>Ixodinae</taxon>
        <taxon>Ixodes</taxon>
    </lineage>
</organism>
<accession>A0AC60NTB6</accession>
<dbReference type="Proteomes" id="UP000805193">
    <property type="component" value="Unassembled WGS sequence"/>
</dbReference>